<dbReference type="Proteomes" id="UP000186955">
    <property type="component" value="Unassembled WGS sequence"/>
</dbReference>
<feature type="compositionally biased region" description="Low complexity" evidence="1">
    <location>
        <begin position="225"/>
        <end position="234"/>
    </location>
</feature>
<keyword evidence="3" id="KW-1185">Reference proteome</keyword>
<organism evidence="2 3">
    <name type="scientific">Penicillium subrubescens</name>
    <dbReference type="NCBI Taxonomy" id="1316194"/>
    <lineage>
        <taxon>Eukaryota</taxon>
        <taxon>Fungi</taxon>
        <taxon>Dikarya</taxon>
        <taxon>Ascomycota</taxon>
        <taxon>Pezizomycotina</taxon>
        <taxon>Eurotiomycetes</taxon>
        <taxon>Eurotiomycetidae</taxon>
        <taxon>Eurotiales</taxon>
        <taxon>Aspergillaceae</taxon>
        <taxon>Penicillium</taxon>
    </lineage>
</organism>
<name>A0A1Q5SZ40_9EURO</name>
<feature type="region of interest" description="Disordered" evidence="1">
    <location>
        <begin position="315"/>
        <end position="353"/>
    </location>
</feature>
<feature type="compositionally biased region" description="Low complexity" evidence="1">
    <location>
        <begin position="338"/>
        <end position="353"/>
    </location>
</feature>
<feature type="compositionally biased region" description="Low complexity" evidence="1">
    <location>
        <begin position="432"/>
        <end position="448"/>
    </location>
</feature>
<feature type="compositionally biased region" description="Low complexity" evidence="1">
    <location>
        <begin position="257"/>
        <end position="272"/>
    </location>
</feature>
<feature type="region of interest" description="Disordered" evidence="1">
    <location>
        <begin position="35"/>
        <end position="54"/>
    </location>
</feature>
<reference evidence="2 3" key="1">
    <citation type="submission" date="2016-10" db="EMBL/GenBank/DDBJ databases">
        <title>Genome sequence of the ascomycete fungus Penicillium subrubescens.</title>
        <authorList>
            <person name="De Vries R.P."/>
            <person name="Peng M."/>
            <person name="Dilokpimol A."/>
            <person name="Hilden K."/>
            <person name="Makela M.R."/>
            <person name="Grigoriev I."/>
            <person name="Riley R."/>
            <person name="Granchi Z."/>
        </authorList>
    </citation>
    <scope>NUCLEOTIDE SEQUENCE [LARGE SCALE GENOMIC DNA]</scope>
    <source>
        <strain evidence="2 3">CBS 132785</strain>
    </source>
</reference>
<sequence length="487" mass="50648">MNGENIPGTITTPAMMSHQAMIHQAMILTKQRTGGSYRQGFHGHGPQSQPQPSTAMDAEWTMVPVELSILDPVHGTSSAYCGLAWSMEDSGKVSMSAAPTRFTYLFKLGASCGSTWLLFFGTTVVRIDSPTGRIVTKRRDECTLWAQKYDTMRGVSILILYAASLASGSVLPRDMAGNVGIVARGGGGGDEGGWGGGGDDGGWGGGDDNGHGGHGGHGGGHHTTAETTPCETDTPTPPPPTSTPCETETPPPPPTSTPCETTTTTPSPTSTPYYDYYSISNLYSLRDYDYYFVSNLYSLRDYDHHTYVYSITTPTGPPPTSTPCETTTTPTGPPPTSTPCETETTTPPPESTTTITTVYTTTTCPVSWTTVVTGSSTITQPVTSTSTITVTSVITCSEGCPHPTSVPGTTVVIPPTTAPVVPPTNPAPTNPAPVQSSPAASPVTSAVQTTAPVAPATSSPAFNGASSQFKRSLTGFIPALAVVLALI</sequence>
<dbReference type="PRINTS" id="PR01217">
    <property type="entry name" value="PRICHEXTENSN"/>
</dbReference>
<protein>
    <submittedName>
        <fullName evidence="2">Uncharacterized protein</fullName>
    </submittedName>
</protein>
<feature type="region of interest" description="Disordered" evidence="1">
    <location>
        <begin position="422"/>
        <end position="448"/>
    </location>
</feature>
<dbReference type="AlphaFoldDB" id="A0A1Q5SZ40"/>
<proteinExistence type="predicted"/>
<comment type="caution">
    <text evidence="2">The sequence shown here is derived from an EMBL/GenBank/DDBJ whole genome shotgun (WGS) entry which is preliminary data.</text>
</comment>
<feature type="compositionally biased region" description="Gly residues" evidence="1">
    <location>
        <begin position="186"/>
        <end position="218"/>
    </location>
</feature>
<evidence type="ECO:0000313" key="3">
    <source>
        <dbReference type="Proteomes" id="UP000186955"/>
    </source>
</evidence>
<feature type="region of interest" description="Disordered" evidence="1">
    <location>
        <begin position="186"/>
        <end position="273"/>
    </location>
</feature>
<feature type="compositionally biased region" description="Pro residues" evidence="1">
    <location>
        <begin position="422"/>
        <end position="431"/>
    </location>
</feature>
<dbReference type="STRING" id="1316194.A0A1Q5SZ40"/>
<evidence type="ECO:0000256" key="1">
    <source>
        <dbReference type="SAM" id="MobiDB-lite"/>
    </source>
</evidence>
<accession>A0A1Q5SZ40</accession>
<evidence type="ECO:0000313" key="2">
    <source>
        <dbReference type="EMBL" id="OKO93267.1"/>
    </source>
</evidence>
<gene>
    <name evidence="2" type="ORF">PENSUB_12330</name>
</gene>
<dbReference type="EMBL" id="MNBE01000725">
    <property type="protein sequence ID" value="OKO93267.1"/>
    <property type="molecule type" value="Genomic_DNA"/>
</dbReference>